<organism evidence="10 11">
    <name type="scientific">Adhaeribacter arboris</name>
    <dbReference type="NCBI Taxonomy" id="2072846"/>
    <lineage>
        <taxon>Bacteria</taxon>
        <taxon>Pseudomonadati</taxon>
        <taxon>Bacteroidota</taxon>
        <taxon>Cytophagia</taxon>
        <taxon>Cytophagales</taxon>
        <taxon>Hymenobacteraceae</taxon>
        <taxon>Adhaeribacter</taxon>
    </lineage>
</organism>
<dbReference type="OrthoDB" id="9768177at2"/>
<dbReference type="InterPro" id="IPR037066">
    <property type="entry name" value="Plug_dom_sf"/>
</dbReference>
<comment type="similarity">
    <text evidence="7">Belongs to the TonB-dependent receptor family.</text>
</comment>
<dbReference type="SUPFAM" id="SSF56935">
    <property type="entry name" value="Porins"/>
    <property type="match status" value="1"/>
</dbReference>
<keyword evidence="5 7" id="KW-0472">Membrane</keyword>
<dbReference type="NCBIfam" id="TIGR04056">
    <property type="entry name" value="OMP_RagA_SusC"/>
    <property type="match status" value="1"/>
</dbReference>
<dbReference type="InterPro" id="IPR039426">
    <property type="entry name" value="TonB-dep_rcpt-like"/>
</dbReference>
<evidence type="ECO:0000256" key="1">
    <source>
        <dbReference type="ARBA" id="ARBA00004571"/>
    </source>
</evidence>
<feature type="domain" description="TonB-dependent receptor plug" evidence="9">
    <location>
        <begin position="115"/>
        <end position="223"/>
    </location>
</feature>
<gene>
    <name evidence="10" type="ORF">AHMF7605_04425</name>
</gene>
<protein>
    <submittedName>
        <fullName evidence="10">TonB-dependent receptor</fullName>
    </submittedName>
</protein>
<dbReference type="Pfam" id="PF07715">
    <property type="entry name" value="Plug"/>
    <property type="match status" value="1"/>
</dbReference>
<dbReference type="Gene3D" id="2.170.130.10">
    <property type="entry name" value="TonB-dependent receptor, plug domain"/>
    <property type="match status" value="1"/>
</dbReference>
<dbReference type="InterPro" id="IPR023996">
    <property type="entry name" value="TonB-dep_OMP_SusC/RagA"/>
</dbReference>
<dbReference type="Gene3D" id="2.60.40.1120">
    <property type="entry name" value="Carboxypeptidase-like, regulatory domain"/>
    <property type="match status" value="1"/>
</dbReference>
<evidence type="ECO:0000256" key="4">
    <source>
        <dbReference type="ARBA" id="ARBA00022692"/>
    </source>
</evidence>
<dbReference type="GO" id="GO:0009279">
    <property type="term" value="C:cell outer membrane"/>
    <property type="evidence" value="ECO:0007669"/>
    <property type="project" value="UniProtKB-SubCell"/>
</dbReference>
<keyword evidence="2 7" id="KW-0813">Transport</keyword>
<dbReference type="EMBL" id="PYFT01000001">
    <property type="protein sequence ID" value="PSR52822.1"/>
    <property type="molecule type" value="Genomic_DNA"/>
</dbReference>
<keyword evidence="10" id="KW-0675">Receptor</keyword>
<name>A0A2T2YBD0_9BACT</name>
<dbReference type="InterPro" id="IPR008969">
    <property type="entry name" value="CarboxyPept-like_regulatory"/>
</dbReference>
<evidence type="ECO:0000256" key="2">
    <source>
        <dbReference type="ARBA" id="ARBA00022448"/>
    </source>
</evidence>
<comment type="subcellular location">
    <subcellularLocation>
        <location evidence="1 7">Cell outer membrane</location>
        <topology evidence="1 7">Multi-pass membrane protein</topology>
    </subcellularLocation>
</comment>
<keyword evidence="11" id="KW-1185">Reference proteome</keyword>
<evidence type="ECO:0000256" key="8">
    <source>
        <dbReference type="SAM" id="SignalP"/>
    </source>
</evidence>
<evidence type="ECO:0000256" key="6">
    <source>
        <dbReference type="ARBA" id="ARBA00023237"/>
    </source>
</evidence>
<dbReference type="PROSITE" id="PS52016">
    <property type="entry name" value="TONB_DEPENDENT_REC_3"/>
    <property type="match status" value="1"/>
</dbReference>
<feature type="signal peptide" evidence="8">
    <location>
        <begin position="1"/>
        <end position="20"/>
    </location>
</feature>
<dbReference type="SUPFAM" id="SSF49464">
    <property type="entry name" value="Carboxypeptidase regulatory domain-like"/>
    <property type="match status" value="1"/>
</dbReference>
<comment type="caution">
    <text evidence="10">The sequence shown here is derived from an EMBL/GenBank/DDBJ whole genome shotgun (WGS) entry which is preliminary data.</text>
</comment>
<keyword evidence="8" id="KW-0732">Signal</keyword>
<keyword evidence="6 7" id="KW-0998">Cell outer membrane</keyword>
<evidence type="ECO:0000256" key="7">
    <source>
        <dbReference type="PROSITE-ProRule" id="PRU01360"/>
    </source>
</evidence>
<evidence type="ECO:0000256" key="3">
    <source>
        <dbReference type="ARBA" id="ARBA00022452"/>
    </source>
</evidence>
<reference evidence="10 11" key="1">
    <citation type="submission" date="2018-03" db="EMBL/GenBank/DDBJ databases">
        <title>Adhaeribacter sp. HMF7605 Genome sequencing and assembly.</title>
        <authorList>
            <person name="Kang H."/>
            <person name="Kang J."/>
            <person name="Cha I."/>
            <person name="Kim H."/>
            <person name="Joh K."/>
        </authorList>
    </citation>
    <scope>NUCLEOTIDE SEQUENCE [LARGE SCALE GENOMIC DNA]</scope>
    <source>
        <strain evidence="10 11">HMF7605</strain>
    </source>
</reference>
<sequence length="1050" mass="114756">MKRILYLSLLLFWAAPILYAQTNINVTGKVSSETGEAMPGVSIAVKGTNNGTTTNTDGSFSVSVPNAEAVLVISFVGYLAQEVAVRNQTTLNVTLQPDVKALEEIVVTGYQTQKKADLTGAVAVVNLKEVKDIPVGNPMRALQGRVPGLYVEATGQPNGGNNRVLIRGLNTLGDPNPLYVIDGVPTKDAQAFASLNPSAIASVQVLKDASAASIYGARASNGVIIVTTKEGRVKTGQEKVSVQFNSNVSIQTEKPWREKVLNAEDRGRALWQGAVNDRTDPAVHKALYTYDWNGDYNNPVLNKVNIVPFVGGDPLQPVGNTDWQAETYERAIVTQQDLTLTAGTNRSSLLINLGYFKNTGMLKYTNFDRYSTRINAYTTFLNGKIKIGENLQLARTSETLQANDLGGAATTDLSITLAPTLPVFRTDGTYAGPIGAGYSDRNNPVHMQYLNRWDKNNRINALGNVYAEVTPLKGFVLRTSLGADYSNALSKNIEPAFQEGFLGRNINSLALQQGNELTLTWTNTANYQFEIGSHRISALAGTEAIRNDFQGFGAFREGFAEEDEDYYVLNAGTGRSTNNGLVTGYRLFSTFGKINYAFADKYLASATLRRDGSSRFGSQNQYGLFPAFTLGWRINDENFFKGIKAVSDLKLRAGVGRVGNQEIGNIARFGLFQPNYGTLFNNGIGFPGQWLNVGTAYDLSGANQGTLPSGYVQIQGENQNLKWESTDELNVGVDFGFLNDKIVGSFDYFTRKTKDILIQPPVASAIGEGRVKWLNGATKSNKGWEVLLTYQNSTASGFNYSISGNASHFKDKITELPPEVRTAYPGNVEKTIIGQSQLAVFGYKTNGIFQNQAEVDAHAAQTGKGVGRIRYVDLNNDGTINALDQDWLGTFLPTLEYGLRIDASYKNFDISIFGSGVAGKTGLDPARQFNSFLFVNQNNGPGVLDAWTPQNSGSNTPMLSLVNRNDEFRNSDFFLVNGSYARMRNVQLGYALPTDIVSKLRMESLRFYLIGQNLFAIKSKDYLSKDPERIGGFGNWPQPTTYTFGVNVNF</sequence>
<accession>A0A2T2YBD0</accession>
<dbReference type="Proteomes" id="UP000240357">
    <property type="component" value="Unassembled WGS sequence"/>
</dbReference>
<evidence type="ECO:0000256" key="5">
    <source>
        <dbReference type="ARBA" id="ARBA00023136"/>
    </source>
</evidence>
<dbReference type="Pfam" id="PF13715">
    <property type="entry name" value="CarbopepD_reg_2"/>
    <property type="match status" value="1"/>
</dbReference>
<dbReference type="InterPro" id="IPR036942">
    <property type="entry name" value="Beta-barrel_TonB_sf"/>
</dbReference>
<dbReference type="AlphaFoldDB" id="A0A2T2YBD0"/>
<evidence type="ECO:0000313" key="11">
    <source>
        <dbReference type="Proteomes" id="UP000240357"/>
    </source>
</evidence>
<dbReference type="RefSeq" id="WP_106926827.1">
    <property type="nucleotide sequence ID" value="NZ_PYFT01000001.1"/>
</dbReference>
<dbReference type="Gene3D" id="2.40.170.20">
    <property type="entry name" value="TonB-dependent receptor, beta-barrel domain"/>
    <property type="match status" value="1"/>
</dbReference>
<dbReference type="InterPro" id="IPR012910">
    <property type="entry name" value="Plug_dom"/>
</dbReference>
<dbReference type="InterPro" id="IPR023997">
    <property type="entry name" value="TonB-dep_OMP_SusC/RagA_CS"/>
</dbReference>
<evidence type="ECO:0000259" key="9">
    <source>
        <dbReference type="Pfam" id="PF07715"/>
    </source>
</evidence>
<proteinExistence type="inferred from homology"/>
<feature type="chain" id="PRO_5015511855" evidence="8">
    <location>
        <begin position="21"/>
        <end position="1050"/>
    </location>
</feature>
<keyword evidence="3 7" id="KW-1134">Transmembrane beta strand</keyword>
<dbReference type="NCBIfam" id="TIGR04057">
    <property type="entry name" value="SusC_RagA_signa"/>
    <property type="match status" value="1"/>
</dbReference>
<keyword evidence="4 7" id="KW-0812">Transmembrane</keyword>
<evidence type="ECO:0000313" key="10">
    <source>
        <dbReference type="EMBL" id="PSR52822.1"/>
    </source>
</evidence>